<dbReference type="Gene3D" id="3.10.620.30">
    <property type="match status" value="1"/>
</dbReference>
<feature type="region of interest" description="Disordered" evidence="1">
    <location>
        <begin position="636"/>
        <end position="656"/>
    </location>
</feature>
<feature type="transmembrane region" description="Helical" evidence="2">
    <location>
        <begin position="51"/>
        <end position="68"/>
    </location>
</feature>
<dbReference type="SUPFAM" id="SSF54001">
    <property type="entry name" value="Cysteine proteinases"/>
    <property type="match status" value="1"/>
</dbReference>
<evidence type="ECO:0000259" key="3">
    <source>
        <dbReference type="SMART" id="SM00460"/>
    </source>
</evidence>
<organism evidence="4 5">
    <name type="scientific">Eisenbergiella massiliensis</name>
    <dbReference type="NCBI Taxonomy" id="1720294"/>
    <lineage>
        <taxon>Bacteria</taxon>
        <taxon>Bacillati</taxon>
        <taxon>Bacillota</taxon>
        <taxon>Clostridia</taxon>
        <taxon>Lachnospirales</taxon>
        <taxon>Lachnospiraceae</taxon>
        <taxon>Eisenbergiella</taxon>
    </lineage>
</organism>
<feature type="transmembrane region" description="Helical" evidence="2">
    <location>
        <begin position="80"/>
        <end position="97"/>
    </location>
</feature>
<evidence type="ECO:0000313" key="5">
    <source>
        <dbReference type="Proteomes" id="UP000260812"/>
    </source>
</evidence>
<feature type="transmembrane region" description="Helical" evidence="2">
    <location>
        <begin position="198"/>
        <end position="217"/>
    </location>
</feature>
<dbReference type="RefSeq" id="WP_117545952.1">
    <property type="nucleotide sequence ID" value="NZ_QVLV01000039.1"/>
</dbReference>
<dbReference type="PANTHER" id="PTHR42736">
    <property type="entry name" value="PROTEIN-GLUTAMINE GAMMA-GLUTAMYLTRANSFERASE"/>
    <property type="match status" value="1"/>
</dbReference>
<feature type="transmembrane region" description="Helical" evidence="2">
    <location>
        <begin position="237"/>
        <end position="261"/>
    </location>
</feature>
<keyword evidence="2" id="KW-0812">Transmembrane</keyword>
<dbReference type="PANTHER" id="PTHR42736:SF1">
    <property type="entry name" value="PROTEIN-GLUTAMINE GAMMA-GLUTAMYLTRANSFERASE"/>
    <property type="match status" value="1"/>
</dbReference>
<keyword evidence="2" id="KW-0472">Membrane</keyword>
<feature type="domain" description="Transglutaminase-like" evidence="3">
    <location>
        <begin position="547"/>
        <end position="619"/>
    </location>
</feature>
<evidence type="ECO:0000313" key="4">
    <source>
        <dbReference type="EMBL" id="RGE55696.1"/>
    </source>
</evidence>
<dbReference type="Pfam" id="PF01841">
    <property type="entry name" value="Transglut_core"/>
    <property type="match status" value="1"/>
</dbReference>
<comment type="caution">
    <text evidence="4">The sequence shown here is derived from an EMBL/GenBank/DDBJ whole genome shotgun (WGS) entry which is preliminary data.</text>
</comment>
<evidence type="ECO:0000256" key="1">
    <source>
        <dbReference type="SAM" id="MobiDB-lite"/>
    </source>
</evidence>
<reference evidence="4" key="1">
    <citation type="submission" date="2018-08" db="EMBL/GenBank/DDBJ databases">
        <title>A genome reference for cultivated species of the human gut microbiota.</title>
        <authorList>
            <person name="Zou Y."/>
            <person name="Xue W."/>
            <person name="Luo G."/>
        </authorList>
    </citation>
    <scope>NUCLEOTIDE SEQUENCE [LARGE SCALE GENOMIC DNA]</scope>
    <source>
        <strain evidence="4">TF05-5AC</strain>
    </source>
</reference>
<sequence length="810" mass="90193">MKPDSLQLRKLYALMASSCLCAGSLMILKSLWDLFGMPAFFPLPAEKASELLSPAVLLLVSALCLFLLKWSSEKNLRLPLWGGLFLLALLAGAFLFLRERNAFAALSQEEASLVQACARNLSSLPQSASSARLLPALSARTALQLYFFLLILGTAVLLCGLLSYLSESRLWLKGLLLLIQTVILLLCAAQEIPLSKWNVLPVLFCLLLFLSETAACFQNQGMENQSPSLRKSLSVFLAPPAGNLLYLTPVFLAAVLIIGLLPAKEAPMHWDTLRKLTAAAEDKANALIIHIGSLFSGGQDSYALSFTGYTGSGHLNGGLFSSSAGQLSLTGSRTKSPLYLTGTVHDFYNGHGWEQRALDKTYSGEEYLLNYQELTDALDASIYTSQEQLEMMRSCRFDLRFEGLKTQTVFYPPFTASFFFINQEPDARNDSILLPKAQSVGFTYSFLCMDINWGSEKVQKLLRQEAWAQPPALDEEQQKRECYIYKNYTELPDTVPERVYALAEEITEGLSTDYDRMKAIEGWLNRLAYTTSPPQCPEGQDFTDYFLFDSQTGYCTYFATAMAVLGRCCGIPTRYAEGFVTTGTRRTEGNQVMITSDNAHAWAEGYIPNIGWVPFEPTPRYYEAANTAWNLPAQGGTPAPALPVPESQEEETAVTDDWTQDSLPARYLAEQSGRLLIHFLEAVLLIAALFLLLALFLFCRSALRRRSYRRLDAAGKLENRMRKVLLLGEMQDLRLEAGETLAAYGKRAAGRLDTATGSFADICTLYQSIRFGGEEAGEAKILQLEQYTDSLEKQYLHGCGRLRRLLYHMR</sequence>
<keyword evidence="5" id="KW-1185">Reference proteome</keyword>
<feature type="transmembrane region" description="Helical" evidence="2">
    <location>
        <begin position="170"/>
        <end position="192"/>
    </location>
</feature>
<dbReference type="SMART" id="SM00460">
    <property type="entry name" value="TGc"/>
    <property type="match status" value="1"/>
</dbReference>
<name>A0A3E3HV37_9FIRM</name>
<feature type="transmembrane region" description="Helical" evidence="2">
    <location>
        <begin position="143"/>
        <end position="163"/>
    </location>
</feature>
<dbReference type="Proteomes" id="UP000260812">
    <property type="component" value="Unassembled WGS sequence"/>
</dbReference>
<feature type="transmembrane region" description="Helical" evidence="2">
    <location>
        <begin position="675"/>
        <end position="699"/>
    </location>
</feature>
<protein>
    <recommendedName>
        <fullName evidence="3">Transglutaminase-like domain-containing protein</fullName>
    </recommendedName>
</protein>
<dbReference type="InterPro" id="IPR038765">
    <property type="entry name" value="Papain-like_cys_pep_sf"/>
</dbReference>
<feature type="transmembrane region" description="Helical" evidence="2">
    <location>
        <begin position="12"/>
        <end position="31"/>
    </location>
</feature>
<dbReference type="InterPro" id="IPR002931">
    <property type="entry name" value="Transglutaminase-like"/>
</dbReference>
<dbReference type="EMBL" id="QVLV01000039">
    <property type="protein sequence ID" value="RGE55696.1"/>
    <property type="molecule type" value="Genomic_DNA"/>
</dbReference>
<dbReference type="GeneID" id="97990637"/>
<evidence type="ECO:0000256" key="2">
    <source>
        <dbReference type="SAM" id="Phobius"/>
    </source>
</evidence>
<proteinExistence type="predicted"/>
<dbReference type="InterPro" id="IPR052901">
    <property type="entry name" value="Bact_TGase-like"/>
</dbReference>
<keyword evidence="2" id="KW-1133">Transmembrane helix</keyword>
<accession>A0A3E3HV37</accession>
<dbReference type="AlphaFoldDB" id="A0A3E3HV37"/>
<gene>
    <name evidence="4" type="ORF">DXC51_28225</name>
</gene>